<proteinExistence type="predicted"/>
<dbReference type="Proteomes" id="UP000309997">
    <property type="component" value="Unassembled WGS sequence"/>
</dbReference>
<accession>A0ACC4B388</accession>
<organism evidence="1 2">
    <name type="scientific">Populus alba</name>
    <name type="common">White poplar</name>
    <dbReference type="NCBI Taxonomy" id="43335"/>
    <lineage>
        <taxon>Eukaryota</taxon>
        <taxon>Viridiplantae</taxon>
        <taxon>Streptophyta</taxon>
        <taxon>Embryophyta</taxon>
        <taxon>Tracheophyta</taxon>
        <taxon>Spermatophyta</taxon>
        <taxon>Magnoliopsida</taxon>
        <taxon>eudicotyledons</taxon>
        <taxon>Gunneridae</taxon>
        <taxon>Pentapetalae</taxon>
        <taxon>rosids</taxon>
        <taxon>fabids</taxon>
        <taxon>Malpighiales</taxon>
        <taxon>Salicaceae</taxon>
        <taxon>Saliceae</taxon>
        <taxon>Populus</taxon>
    </lineage>
</organism>
<sequence>MIFVYNLMQSDKPYMTTSGQDYRRVKKCKDKKLMLLRQTEGKEPIPAIKFPGRGEDSSANLALKLANELEM</sequence>
<evidence type="ECO:0000313" key="2">
    <source>
        <dbReference type="Proteomes" id="UP000309997"/>
    </source>
</evidence>
<reference evidence="1 2" key="1">
    <citation type="journal article" date="2024" name="Plant Biotechnol. J.">
        <title>Genome and CRISPR/Cas9 system of a widespread forest tree (Populus alba) in the world.</title>
        <authorList>
            <person name="Liu Y.J."/>
            <person name="Jiang P.F."/>
            <person name="Han X.M."/>
            <person name="Li X.Y."/>
            <person name="Wang H.M."/>
            <person name="Wang Y.J."/>
            <person name="Wang X.X."/>
            <person name="Zeng Q.Y."/>
        </authorList>
    </citation>
    <scope>NUCLEOTIDE SEQUENCE [LARGE SCALE GENOMIC DNA]</scope>
    <source>
        <strain evidence="2">cv. PAL-ZL1</strain>
    </source>
</reference>
<gene>
    <name evidence="1" type="ORF">D5086_026598</name>
</gene>
<name>A0ACC4B388_POPAL</name>
<evidence type="ECO:0000313" key="1">
    <source>
        <dbReference type="EMBL" id="KAL3572694.1"/>
    </source>
</evidence>
<protein>
    <submittedName>
        <fullName evidence="1">Uncharacterized protein</fullName>
    </submittedName>
</protein>
<dbReference type="EMBL" id="RCHU02000014">
    <property type="protein sequence ID" value="KAL3572694.1"/>
    <property type="molecule type" value="Genomic_DNA"/>
</dbReference>
<keyword evidence="2" id="KW-1185">Reference proteome</keyword>
<comment type="caution">
    <text evidence="1">The sequence shown here is derived from an EMBL/GenBank/DDBJ whole genome shotgun (WGS) entry which is preliminary data.</text>
</comment>